<evidence type="ECO:0000313" key="3">
    <source>
        <dbReference type="EMBL" id="SDF38314.1"/>
    </source>
</evidence>
<name>A0A1G7KMQ4_9EURY</name>
<dbReference type="Pfam" id="PF23921">
    <property type="entry name" value="DUF7260"/>
    <property type="match status" value="1"/>
</dbReference>
<protein>
    <recommendedName>
        <fullName evidence="2">DUF7260 domain-containing protein</fullName>
    </recommendedName>
</protein>
<sequence>MAATHADEGSEPIRAARAALRVERRRIVDEREAFQAFRGRVSSIPDVSGSAGASDPAAADRFSGAGGPAGVRGAIGGTTGGTGGAASPGSRLVAVRDAYRATVMSVPHYEAEYDDTYERSVAEEFGPELAYALTRTDCFHEEYKRSLLSAVETAVQEREAFLDAVESEIESVERADSRLEPIRTEIEAIEDEVGGDERAVDGDGGDSAGDGGDAAAIGFGALDACRTRTAALREDCDRIAARRQRVLADHERQLSLGDEIDLPGYCYQDLDVTYPVLAAVGAVGDRLEGLKGRIEKAMARSR</sequence>
<evidence type="ECO:0000313" key="4">
    <source>
        <dbReference type="Proteomes" id="UP000324020"/>
    </source>
</evidence>
<organism evidence="3 4">
    <name type="scientific">Halorubrum xinjiangense</name>
    <dbReference type="NCBI Taxonomy" id="261291"/>
    <lineage>
        <taxon>Archaea</taxon>
        <taxon>Methanobacteriati</taxon>
        <taxon>Methanobacteriota</taxon>
        <taxon>Stenosarchaea group</taxon>
        <taxon>Halobacteria</taxon>
        <taxon>Halobacteriales</taxon>
        <taxon>Haloferacaceae</taxon>
        <taxon>Halorubrum</taxon>
    </lineage>
</organism>
<gene>
    <name evidence="3" type="ORF">SAMN04488067_10414</name>
</gene>
<feature type="compositionally biased region" description="Low complexity" evidence="1">
    <location>
        <begin position="48"/>
        <end position="60"/>
    </location>
</feature>
<dbReference type="EMBL" id="FNBO01000004">
    <property type="protein sequence ID" value="SDF38314.1"/>
    <property type="molecule type" value="Genomic_DNA"/>
</dbReference>
<proteinExistence type="predicted"/>
<feature type="region of interest" description="Disordered" evidence="1">
    <location>
        <begin position="45"/>
        <end position="89"/>
    </location>
</feature>
<reference evidence="3 4" key="1">
    <citation type="submission" date="2016-10" db="EMBL/GenBank/DDBJ databases">
        <authorList>
            <person name="Varghese N."/>
            <person name="Submissions S."/>
        </authorList>
    </citation>
    <scope>NUCLEOTIDE SEQUENCE [LARGE SCALE GENOMIC DNA]</scope>
    <source>
        <strain evidence="3 4">CGMCC 1.3527</strain>
    </source>
</reference>
<dbReference type="InterPro" id="IPR055684">
    <property type="entry name" value="DUF7260"/>
</dbReference>
<feature type="compositionally biased region" description="Gly residues" evidence="1">
    <location>
        <begin position="64"/>
        <end position="86"/>
    </location>
</feature>
<evidence type="ECO:0000259" key="2">
    <source>
        <dbReference type="Pfam" id="PF23921"/>
    </source>
</evidence>
<evidence type="ECO:0000256" key="1">
    <source>
        <dbReference type="SAM" id="MobiDB-lite"/>
    </source>
</evidence>
<dbReference type="AlphaFoldDB" id="A0A1G7KMQ4"/>
<keyword evidence="4" id="KW-1185">Reference proteome</keyword>
<dbReference type="Proteomes" id="UP000324020">
    <property type="component" value="Unassembled WGS sequence"/>
</dbReference>
<accession>A0A1G7KMQ4</accession>
<dbReference type="RefSeq" id="WP_149798138.1">
    <property type="nucleotide sequence ID" value="NZ_FNBO01000004.1"/>
</dbReference>
<feature type="domain" description="DUF7260" evidence="2">
    <location>
        <begin position="12"/>
        <end position="289"/>
    </location>
</feature>
<dbReference type="OrthoDB" id="206489at2157"/>